<accession>A0A5A7N983</accession>
<dbReference type="InterPro" id="IPR039422">
    <property type="entry name" value="MarR/SlyA-like"/>
</dbReference>
<gene>
    <name evidence="2" type="ORF">JCM17846_20060</name>
</gene>
<dbReference type="Pfam" id="PF12802">
    <property type="entry name" value="MarR_2"/>
    <property type="match status" value="1"/>
</dbReference>
<dbReference type="GO" id="GO:0006950">
    <property type="term" value="P:response to stress"/>
    <property type="evidence" value="ECO:0007669"/>
    <property type="project" value="TreeGrafter"/>
</dbReference>
<organism evidence="2 3">
    <name type="scientific">Iodidimonas nitroreducens</name>
    <dbReference type="NCBI Taxonomy" id="1236968"/>
    <lineage>
        <taxon>Bacteria</taxon>
        <taxon>Pseudomonadati</taxon>
        <taxon>Pseudomonadota</taxon>
        <taxon>Alphaproteobacteria</taxon>
        <taxon>Iodidimonadales</taxon>
        <taxon>Iodidimonadaceae</taxon>
        <taxon>Iodidimonas</taxon>
    </lineage>
</organism>
<dbReference type="SMART" id="SM00347">
    <property type="entry name" value="HTH_MARR"/>
    <property type="match status" value="1"/>
</dbReference>
<keyword evidence="3" id="KW-1185">Reference proteome</keyword>
<dbReference type="PANTHER" id="PTHR33164">
    <property type="entry name" value="TRANSCRIPTIONAL REGULATOR, MARR FAMILY"/>
    <property type="match status" value="1"/>
</dbReference>
<dbReference type="Gene3D" id="1.10.10.10">
    <property type="entry name" value="Winged helix-like DNA-binding domain superfamily/Winged helix DNA-binding domain"/>
    <property type="match status" value="1"/>
</dbReference>
<dbReference type="Proteomes" id="UP000324996">
    <property type="component" value="Unassembled WGS sequence"/>
</dbReference>
<evidence type="ECO:0000313" key="2">
    <source>
        <dbReference type="EMBL" id="GER04324.1"/>
    </source>
</evidence>
<dbReference type="SUPFAM" id="SSF46785">
    <property type="entry name" value="Winged helix' DNA-binding domain"/>
    <property type="match status" value="1"/>
</dbReference>
<dbReference type="InterPro" id="IPR036390">
    <property type="entry name" value="WH_DNA-bd_sf"/>
</dbReference>
<dbReference type="InterPro" id="IPR000835">
    <property type="entry name" value="HTH_MarR-typ"/>
</dbReference>
<dbReference type="PROSITE" id="PS50995">
    <property type="entry name" value="HTH_MARR_2"/>
    <property type="match status" value="1"/>
</dbReference>
<evidence type="ECO:0000313" key="3">
    <source>
        <dbReference type="Proteomes" id="UP000324996"/>
    </source>
</evidence>
<proteinExistence type="predicted"/>
<dbReference type="GO" id="GO:0003700">
    <property type="term" value="F:DNA-binding transcription factor activity"/>
    <property type="evidence" value="ECO:0007669"/>
    <property type="project" value="InterPro"/>
</dbReference>
<reference evidence="2 3" key="1">
    <citation type="submission" date="2019-09" db="EMBL/GenBank/DDBJ databases">
        <title>NBRP : Genome information of microbial organism related human and environment.</title>
        <authorList>
            <person name="Hattori M."/>
            <person name="Oshima K."/>
            <person name="Inaba H."/>
            <person name="Suda W."/>
            <person name="Sakamoto M."/>
            <person name="Iino T."/>
            <person name="Kitahara M."/>
            <person name="Oshida Y."/>
            <person name="Iida T."/>
            <person name="Kudo T."/>
            <person name="Itoh T."/>
            <person name="Ohkuma M."/>
        </authorList>
    </citation>
    <scope>NUCLEOTIDE SEQUENCE [LARGE SCALE GENOMIC DNA]</scope>
    <source>
        <strain evidence="2 3">Q-1</strain>
    </source>
</reference>
<feature type="domain" description="HTH marR-type" evidence="1">
    <location>
        <begin position="23"/>
        <end position="155"/>
    </location>
</feature>
<comment type="caution">
    <text evidence="2">The sequence shown here is derived from an EMBL/GenBank/DDBJ whole genome shotgun (WGS) entry which is preliminary data.</text>
</comment>
<dbReference type="EMBL" id="BKCN01000009">
    <property type="protein sequence ID" value="GER04324.1"/>
    <property type="molecule type" value="Genomic_DNA"/>
</dbReference>
<protein>
    <recommendedName>
        <fullName evidence="1">HTH marR-type domain-containing protein</fullName>
    </recommendedName>
</protein>
<sequence>MSQTPPVPRSSHIPSLFLREDELKRGAELIMRSYAALGDAIDGVLAAKGLGRAHYRALLMIARNRELSLTDLQHLLRVRKQSLARIIRDLNAQNLITTRPAGRDRRLRLVALTESGLALESALFNAIRERMANAYRRAGPVAVGGFWDVLTALAGEDPISHE</sequence>
<dbReference type="PANTHER" id="PTHR33164:SF44">
    <property type="entry name" value="TRANSCRIPTIONAL REGULATORY PROTEIN"/>
    <property type="match status" value="1"/>
</dbReference>
<dbReference type="InterPro" id="IPR036388">
    <property type="entry name" value="WH-like_DNA-bd_sf"/>
</dbReference>
<evidence type="ECO:0000259" key="1">
    <source>
        <dbReference type="PROSITE" id="PS50995"/>
    </source>
</evidence>
<name>A0A5A7N983_9PROT</name>
<dbReference type="AlphaFoldDB" id="A0A5A7N983"/>
<dbReference type="RefSeq" id="WP_042084982.1">
    <property type="nucleotide sequence ID" value="NZ_BKCN01000009.1"/>
</dbReference>